<feature type="domain" description="PH" evidence="8">
    <location>
        <begin position="993"/>
        <end position="1090"/>
    </location>
</feature>
<dbReference type="Pfam" id="PF09379">
    <property type="entry name" value="FERM_N"/>
    <property type="match status" value="1"/>
</dbReference>
<dbReference type="FunFam" id="2.30.29.30:FF:000046">
    <property type="entry name" value="FERM, RhoGEF and pleckstrin domain-containing protein 1"/>
    <property type="match status" value="1"/>
</dbReference>
<dbReference type="SUPFAM" id="SSF50729">
    <property type="entry name" value="PH domain-like"/>
    <property type="match status" value="3"/>
</dbReference>
<protein>
    <recommendedName>
        <fullName evidence="2">Moesin/ezrin/radixin homolog 1</fullName>
    </recommendedName>
</protein>
<evidence type="ECO:0000313" key="12">
    <source>
        <dbReference type="Proteomes" id="UP001152759"/>
    </source>
</evidence>
<dbReference type="InterPro" id="IPR041788">
    <property type="entry name" value="FARP1/FARP2/FRMD7_FERM_C"/>
</dbReference>
<dbReference type="PANTHER" id="PTHR45858:SF5">
    <property type="entry name" value="MOESIN_EZRIN_RADIXIN HOMOLOG 1"/>
    <property type="match status" value="1"/>
</dbReference>
<keyword evidence="5" id="KW-0965">Cell junction</keyword>
<dbReference type="GO" id="GO:0005912">
    <property type="term" value="C:adherens junction"/>
    <property type="evidence" value="ECO:0007669"/>
    <property type="project" value="UniProtKB-SubCell"/>
</dbReference>
<comment type="subcellular location">
    <subcellularLocation>
        <location evidence="1">Cell junction</location>
        <location evidence="1">Adherens junction</location>
    </subcellularLocation>
    <subcellularLocation>
        <location evidence="6">Cell projection</location>
        <location evidence="6">Rhabdomere</location>
    </subcellularLocation>
</comment>
<dbReference type="FunFam" id="1.20.80.10:FF:000005">
    <property type="entry name" value="FERM, RhoGEF and pleckstrin domain-containing protein 1"/>
    <property type="match status" value="1"/>
</dbReference>
<dbReference type="EMBL" id="OU963864">
    <property type="protein sequence ID" value="CAH0386095.1"/>
    <property type="molecule type" value="Genomic_DNA"/>
</dbReference>
<dbReference type="InterPro" id="IPR019749">
    <property type="entry name" value="Band_41_domain"/>
</dbReference>
<dbReference type="GO" id="GO:0009887">
    <property type="term" value="P:animal organ morphogenesis"/>
    <property type="evidence" value="ECO:0007669"/>
    <property type="project" value="UniProtKB-ARBA"/>
</dbReference>
<dbReference type="SMART" id="SM01195">
    <property type="entry name" value="FA"/>
    <property type="match status" value="1"/>
</dbReference>
<dbReference type="GO" id="GO:0071944">
    <property type="term" value="C:cell periphery"/>
    <property type="evidence" value="ECO:0007669"/>
    <property type="project" value="UniProtKB-ARBA"/>
</dbReference>
<dbReference type="SMART" id="SM00295">
    <property type="entry name" value="B41"/>
    <property type="match status" value="1"/>
</dbReference>
<dbReference type="InterPro" id="IPR018979">
    <property type="entry name" value="FERM_N"/>
</dbReference>
<dbReference type="PROSITE" id="PS50010">
    <property type="entry name" value="DH_2"/>
    <property type="match status" value="1"/>
</dbReference>
<dbReference type="Pfam" id="PF00373">
    <property type="entry name" value="FERM_M"/>
    <property type="match status" value="1"/>
</dbReference>
<feature type="domain" description="DH" evidence="9">
    <location>
        <begin position="611"/>
        <end position="779"/>
    </location>
</feature>
<dbReference type="Pfam" id="PF09380">
    <property type="entry name" value="FERM_C"/>
    <property type="match status" value="1"/>
</dbReference>
<evidence type="ECO:0000256" key="7">
    <source>
        <dbReference type="SAM" id="MobiDB-lite"/>
    </source>
</evidence>
<dbReference type="InterPro" id="IPR051835">
    <property type="entry name" value="RAC1-GEF"/>
</dbReference>
<dbReference type="Gene3D" id="1.20.80.10">
    <property type="match status" value="1"/>
</dbReference>
<dbReference type="CDD" id="cd00160">
    <property type="entry name" value="RhoGEF"/>
    <property type="match status" value="1"/>
</dbReference>
<evidence type="ECO:0000256" key="3">
    <source>
        <dbReference type="ARBA" id="ARBA00022658"/>
    </source>
</evidence>
<dbReference type="Gene3D" id="1.20.900.10">
    <property type="entry name" value="Dbl homology (DH) domain"/>
    <property type="match status" value="1"/>
</dbReference>
<dbReference type="InterPro" id="IPR029071">
    <property type="entry name" value="Ubiquitin-like_domsf"/>
</dbReference>
<dbReference type="InterPro" id="IPR000299">
    <property type="entry name" value="FERM_domain"/>
</dbReference>
<organism evidence="11 12">
    <name type="scientific">Bemisia tabaci</name>
    <name type="common">Sweetpotato whitefly</name>
    <name type="synonym">Aleurodes tabaci</name>
    <dbReference type="NCBI Taxonomy" id="7038"/>
    <lineage>
        <taxon>Eukaryota</taxon>
        <taxon>Metazoa</taxon>
        <taxon>Ecdysozoa</taxon>
        <taxon>Arthropoda</taxon>
        <taxon>Hexapoda</taxon>
        <taxon>Insecta</taxon>
        <taxon>Pterygota</taxon>
        <taxon>Neoptera</taxon>
        <taxon>Paraneoptera</taxon>
        <taxon>Hemiptera</taxon>
        <taxon>Sternorrhyncha</taxon>
        <taxon>Aleyrodoidea</taxon>
        <taxon>Aleyrodidae</taxon>
        <taxon>Aleyrodinae</taxon>
        <taxon>Bemisia</taxon>
    </lineage>
</organism>
<dbReference type="SMART" id="SM01196">
    <property type="entry name" value="FERM_C"/>
    <property type="match status" value="1"/>
</dbReference>
<keyword evidence="12" id="KW-1185">Reference proteome</keyword>
<dbReference type="Proteomes" id="UP001152759">
    <property type="component" value="Chromosome 3"/>
</dbReference>
<evidence type="ECO:0000259" key="10">
    <source>
        <dbReference type="PROSITE" id="PS50057"/>
    </source>
</evidence>
<dbReference type="SMART" id="SM00233">
    <property type="entry name" value="PH"/>
    <property type="match status" value="2"/>
</dbReference>
<dbReference type="Gene3D" id="2.30.29.30">
    <property type="entry name" value="Pleckstrin-homology domain (PH domain)/Phosphotyrosine-binding domain (PTB)"/>
    <property type="match status" value="3"/>
</dbReference>
<evidence type="ECO:0000256" key="4">
    <source>
        <dbReference type="ARBA" id="ARBA00022737"/>
    </source>
</evidence>
<dbReference type="CDD" id="cd17098">
    <property type="entry name" value="FERM_F1_FARP1_like"/>
    <property type="match status" value="1"/>
</dbReference>
<proteinExistence type="predicted"/>
<dbReference type="GO" id="GO:0008092">
    <property type="term" value="F:cytoskeletal protein binding"/>
    <property type="evidence" value="ECO:0007669"/>
    <property type="project" value="InterPro"/>
</dbReference>
<dbReference type="Pfam" id="PF00169">
    <property type="entry name" value="PH"/>
    <property type="match status" value="2"/>
</dbReference>
<dbReference type="SMART" id="SM00325">
    <property type="entry name" value="RhoGEF"/>
    <property type="match status" value="1"/>
</dbReference>
<dbReference type="CDD" id="cd13235">
    <property type="entry name" value="PH2_FARP1-like"/>
    <property type="match status" value="1"/>
</dbReference>
<dbReference type="Pfam" id="PF00621">
    <property type="entry name" value="RhoGEF"/>
    <property type="match status" value="1"/>
</dbReference>
<gene>
    <name evidence="11" type="ORF">BEMITA_LOCUS5256</name>
</gene>
<dbReference type="AlphaFoldDB" id="A0A9P0A7W4"/>
<dbReference type="CDD" id="cd14473">
    <property type="entry name" value="FERM_B-lobe"/>
    <property type="match status" value="1"/>
</dbReference>
<keyword evidence="3" id="KW-0344">Guanine-nucleotide releasing factor</keyword>
<evidence type="ECO:0000259" key="9">
    <source>
        <dbReference type="PROSITE" id="PS50010"/>
    </source>
</evidence>
<dbReference type="Pfam" id="PF08736">
    <property type="entry name" value="FA"/>
    <property type="match status" value="1"/>
</dbReference>
<accession>A0A9P0A7W4</accession>
<dbReference type="GO" id="GO:0016028">
    <property type="term" value="C:rhabdomere"/>
    <property type="evidence" value="ECO:0007669"/>
    <property type="project" value="UniProtKB-SubCell"/>
</dbReference>
<dbReference type="InterPro" id="IPR035963">
    <property type="entry name" value="FERM_2"/>
</dbReference>
<dbReference type="InterPro" id="IPR014352">
    <property type="entry name" value="FERM/acyl-CoA-bd_prot_sf"/>
</dbReference>
<dbReference type="GO" id="GO:0005085">
    <property type="term" value="F:guanyl-nucleotide exchange factor activity"/>
    <property type="evidence" value="ECO:0007669"/>
    <property type="project" value="UniProtKB-KW"/>
</dbReference>
<dbReference type="PROSITE" id="PS00660">
    <property type="entry name" value="FERM_1"/>
    <property type="match status" value="1"/>
</dbReference>
<dbReference type="KEGG" id="btab:109032234"/>
<dbReference type="InterPro" id="IPR035899">
    <property type="entry name" value="DBL_dom_sf"/>
</dbReference>
<dbReference type="GO" id="GO:0030182">
    <property type="term" value="P:neuron differentiation"/>
    <property type="evidence" value="ECO:0007669"/>
    <property type="project" value="UniProtKB-ARBA"/>
</dbReference>
<dbReference type="PANTHER" id="PTHR45858">
    <property type="entry name" value="FERM DOMAIN CONTAINING PROTEIN"/>
    <property type="match status" value="1"/>
</dbReference>
<dbReference type="InterPro" id="IPR019747">
    <property type="entry name" value="FERM_CS"/>
</dbReference>
<keyword evidence="4" id="KW-0677">Repeat</keyword>
<dbReference type="InterPro" id="IPR019748">
    <property type="entry name" value="FERM_central"/>
</dbReference>
<dbReference type="InterPro" id="IPR000798">
    <property type="entry name" value="Ez/rad/moesin-like"/>
</dbReference>
<dbReference type="InterPro" id="IPR000219">
    <property type="entry name" value="DH_dom"/>
</dbReference>
<dbReference type="SUPFAM" id="SSF47031">
    <property type="entry name" value="Second domain of FERM"/>
    <property type="match status" value="1"/>
</dbReference>
<sequence>MELDTSISVASSCSKLPHSQSTPAGVDGGTRTPPTPPMTPKKGGKILAVRVQMLNDNITIFQVQAKALGRVLFDQVCKQLNLLEADYFGLEYLEGSTRYWLDLEKPMHRQVGLTLVDPLVFFCVKFYTPDPSQLEEEYTRYLFCLQIKRDLAQGHLQCNDNTAALMASYIVQADCGDYVAEDYPDHTYLSTYKFVPHQDQELERRIMENHKKHVGQSPAEADLNLLETARRCELYGMKMHPAKDHEGVPLNLAVAHMGIVVFQNYTKINTFSWAKIRKISFKRKRFLVKLHPEGYGFYKDVVEFFFENRNDCKNLWKKCVENHGFFRCTTVKPIPRQRTRVLSRGSSFRYSGKTQKQVIEYVRENYVKRQTFKRSQSFRQSSSVHSSVANVGGSISAHPLLPLGDSAVAGTGASLSCGSMSLSGAGEKHLVNAAEDSLSPISHRRQLGGAATSTPTIGNHVQTPGRTMKGHTSVDIHPPYTPHTHVSVVEKDLSTSSEVTSITSSSPQHSYTIMAQEYQDKKEICVVNPTILTKSIGATTNGTIKENNNVIINVVNGSHKQNGTAISNQSSLTDLSRATDSPVKSVKKDVSKVCTVEVEVIDGKKKRLSDQAYFITKELLSTERTFRKDLKVITFWFKDELIKEQGSLQLGFIDQLMSVLERIQSQQTTFIKDLEMKTQLWDDCTQYSLADILIKHFDNLQVFDEYIDQHLSFLENLDDAFHSIPKFEQIYKDFETQKVCYLPLTAFVLKPLQRLIHYYQLIEKLLWYYKSIRHPDFEDCLLLRQTLCQITEKLPYVLRQSENFVELCELERDMIGVERLRQSDRIFIRHGSLLKYSLRKSFQPRMFFLFSDVLLYTARVGHMFKLHGQLPLKNLIIEERDDTPSQYSFLIYGANRALTVAANSQEEKDKWLEDLSEAIQASKNRENENDNDKKCYLSLKSCGSSDEVLDKCGSEVEVNAKSTPTSQRSNTTVHVCWHRSTSVCIDDLLRAAENQLSGYLLRKFKNNDGWQKLWVVFTNFCLFFYKTYQDDCPLASLPLLGYSITEPSEKDGIRKDYVFKLQFKNHEYFFRAESEYTFGRWMEVIGSAAQHSERTQLYPCKDSIVDGLRLPS</sequence>
<feature type="domain" description="FERM" evidence="10">
    <location>
        <begin position="47"/>
        <end position="330"/>
    </location>
</feature>
<dbReference type="FunFam" id="2.30.29.30:FF:000002">
    <property type="entry name" value="Band 4.1-like protein 5 isoform 1"/>
    <property type="match status" value="1"/>
</dbReference>
<dbReference type="PROSITE" id="PS50057">
    <property type="entry name" value="FERM_3"/>
    <property type="match status" value="1"/>
</dbReference>
<dbReference type="InterPro" id="IPR011993">
    <property type="entry name" value="PH-like_dom_sf"/>
</dbReference>
<dbReference type="InterPro" id="IPR018980">
    <property type="entry name" value="FERM_PH-like_C"/>
</dbReference>
<name>A0A9P0A7W4_BEMTA</name>
<reference evidence="11" key="1">
    <citation type="submission" date="2021-12" db="EMBL/GenBank/DDBJ databases">
        <authorList>
            <person name="King R."/>
        </authorList>
    </citation>
    <scope>NUCLEOTIDE SEQUENCE</scope>
</reference>
<evidence type="ECO:0000256" key="5">
    <source>
        <dbReference type="ARBA" id="ARBA00022949"/>
    </source>
</evidence>
<dbReference type="InterPro" id="IPR014847">
    <property type="entry name" value="FA"/>
</dbReference>
<evidence type="ECO:0000259" key="8">
    <source>
        <dbReference type="PROSITE" id="PS50003"/>
    </source>
</evidence>
<evidence type="ECO:0000256" key="2">
    <source>
        <dbReference type="ARBA" id="ARBA00022025"/>
    </source>
</evidence>
<dbReference type="CDD" id="cd13193">
    <property type="entry name" value="FERM_C_FARP1-like"/>
    <property type="match status" value="1"/>
</dbReference>
<dbReference type="PRINTS" id="PR00935">
    <property type="entry name" value="BAND41"/>
</dbReference>
<dbReference type="SUPFAM" id="SSF54236">
    <property type="entry name" value="Ubiquitin-like"/>
    <property type="match status" value="1"/>
</dbReference>
<dbReference type="Gene3D" id="3.10.20.90">
    <property type="entry name" value="Phosphatidylinositol 3-kinase Catalytic Subunit, Chain A, domain 1"/>
    <property type="match status" value="1"/>
</dbReference>
<feature type="compositionally biased region" description="Polar residues" evidence="7">
    <location>
        <begin position="1"/>
        <end position="23"/>
    </location>
</feature>
<dbReference type="InterPro" id="IPR001849">
    <property type="entry name" value="PH_domain"/>
</dbReference>
<feature type="domain" description="PH" evidence="8">
    <location>
        <begin position="826"/>
        <end position="920"/>
    </location>
</feature>
<dbReference type="FunFam" id="3.10.20.90:FF:000040">
    <property type="entry name" value="FERM, RhoGEF and pleckstrin domain-containing protein"/>
    <property type="match status" value="1"/>
</dbReference>
<evidence type="ECO:0000256" key="6">
    <source>
        <dbReference type="ARBA" id="ARBA00043944"/>
    </source>
</evidence>
<dbReference type="SUPFAM" id="SSF48065">
    <property type="entry name" value="DBL homology domain (DH-domain)"/>
    <property type="match status" value="1"/>
</dbReference>
<evidence type="ECO:0000313" key="11">
    <source>
        <dbReference type="EMBL" id="CAH0386095.1"/>
    </source>
</evidence>
<feature type="region of interest" description="Disordered" evidence="7">
    <location>
        <begin position="1"/>
        <end position="42"/>
    </location>
</feature>
<evidence type="ECO:0000256" key="1">
    <source>
        <dbReference type="ARBA" id="ARBA00004536"/>
    </source>
</evidence>
<dbReference type="PROSITE" id="PS50003">
    <property type="entry name" value="PH_DOMAIN"/>
    <property type="match status" value="2"/>
</dbReference>
<dbReference type="PRINTS" id="PR00661">
    <property type="entry name" value="ERMFAMILY"/>
</dbReference>